<protein>
    <submittedName>
        <fullName evidence="4">Por secretion system C-terminal sorting domain-containing protein</fullName>
    </submittedName>
</protein>
<evidence type="ECO:0000259" key="3">
    <source>
        <dbReference type="Pfam" id="PF18962"/>
    </source>
</evidence>
<feature type="domain" description="Secretion system C-terminal sorting" evidence="3">
    <location>
        <begin position="816"/>
        <end position="891"/>
    </location>
</feature>
<dbReference type="NCBIfam" id="TIGR04183">
    <property type="entry name" value="Por_Secre_tail"/>
    <property type="match status" value="1"/>
</dbReference>
<keyword evidence="5" id="KW-1185">Reference proteome</keyword>
<dbReference type="AlphaFoldDB" id="A0A1M5WYQ0"/>
<dbReference type="Proteomes" id="UP000184109">
    <property type="component" value="Unassembled WGS sequence"/>
</dbReference>
<dbReference type="Gene3D" id="2.160.10.10">
    <property type="entry name" value="Hexapeptide repeat proteins"/>
    <property type="match status" value="1"/>
</dbReference>
<dbReference type="OrthoDB" id="9802005at2"/>
<dbReference type="EMBL" id="FQXQ01000008">
    <property type="protein sequence ID" value="SHH92805.1"/>
    <property type="molecule type" value="Genomic_DNA"/>
</dbReference>
<proteinExistence type="predicted"/>
<gene>
    <name evidence="4" type="ORF">SAMN05444281_2761</name>
</gene>
<dbReference type="InterPro" id="IPR045690">
    <property type="entry name" value="DUF6055"/>
</dbReference>
<sequence>MKHKKLLLTILTIAFLPISSMLAQETNIALEAIATTSYVSSWETLTAVNDGFIPANSDDTSNGAYGNWNNPNSIQWVAYEWFEYQNISSTEVYWYDDNGGVLTPTTAYVEYWSRETNEWINVGDIPLVKDAWNQLNIENDIVTNKLRVSMLNSSQSTGILEWKAMGTSTGEKVPQGSKEVYIPNEWDTNSNIDYDLENRYAQSDNFLLVWGPKAGTNPMNASNPDHRFNPQTILDNMENLYDFYINDLKVLEEKGNLAKYKLIIVINNTWADGVYTGWAFGGTYDNTIGAFWVDAKAFKDNLWVASHEITHAFQGMVPIIYPGHGYTGVSSSGFFWETHANFMANQKYPQEGVSWSDYPRALNFTNYYFGSPRKHYADWYLLQYLKDNYGGIEFINRIWKESNPAAQEHPIQTIQRLLELSDDEMGDLMADYGRRRINADFSNKSAIKAAEANLNKDKLWVWRQTQILDSIGTNHYAIPDNLAPQQYAFNTVRLYPKVQLGCDDNYVHLKLKGHIVNENTGRWKYSFVSVDASGNSTFSDIYDEEEVSYKVPTDSDKLYLVVTGIPAKYYVHNEKFEIGFPKLYRYPWEIKIDGAVPEGYQDGFRIPTNVSGAAHSNGGGFVANTASVSSTVYVGPKAVVLGNARISGNARIEGKAMVTGNSDISGSAIIKDFSRVNNSQVRNNAVVKDYAYLIQGNVITDNAEISGNAAIMNNKVNENAKIYGNAFSVGNDNAYGTIEIGGDAETGGSCNSGKYLQVSGIDGRAFCDGQTNHILNTDINNDYTSYTDEEMMFSKQYQCGELSIININNIPTEILISPNPSDGSFIKIKVKNNNTIKNFDLTITDLSGRIILKKNNCKVNAPMNFKNNLSRGIYFATIKFNKHTLTQKLLIK</sequence>
<evidence type="ECO:0000256" key="2">
    <source>
        <dbReference type="SAM" id="SignalP"/>
    </source>
</evidence>
<feature type="chain" id="PRO_5012160788" evidence="2">
    <location>
        <begin position="24"/>
        <end position="892"/>
    </location>
</feature>
<dbReference type="InterPro" id="IPR011004">
    <property type="entry name" value="Trimer_LpxA-like_sf"/>
</dbReference>
<feature type="signal peptide" evidence="2">
    <location>
        <begin position="1"/>
        <end position="23"/>
    </location>
</feature>
<dbReference type="Gene3D" id="2.60.120.260">
    <property type="entry name" value="Galactose-binding domain-like"/>
    <property type="match status" value="1"/>
</dbReference>
<evidence type="ECO:0000313" key="4">
    <source>
        <dbReference type="EMBL" id="SHH92805.1"/>
    </source>
</evidence>
<dbReference type="STRING" id="1195760.SAMN05444281_2761"/>
<reference evidence="5" key="1">
    <citation type="submission" date="2016-11" db="EMBL/GenBank/DDBJ databases">
        <authorList>
            <person name="Varghese N."/>
            <person name="Submissions S."/>
        </authorList>
    </citation>
    <scope>NUCLEOTIDE SEQUENCE [LARGE SCALE GENOMIC DNA]</scope>
    <source>
        <strain evidence="5">DSM 100572</strain>
    </source>
</reference>
<dbReference type="RefSeq" id="WP_073122545.1">
    <property type="nucleotide sequence ID" value="NZ_BMEN01000008.1"/>
</dbReference>
<dbReference type="InterPro" id="IPR026444">
    <property type="entry name" value="Secre_tail"/>
</dbReference>
<dbReference type="Pfam" id="PF18962">
    <property type="entry name" value="Por_Secre_tail"/>
    <property type="match status" value="1"/>
</dbReference>
<accession>A0A1M5WYQ0</accession>
<organism evidence="4 5">
    <name type="scientific">Wenyingzhuangia marina</name>
    <dbReference type="NCBI Taxonomy" id="1195760"/>
    <lineage>
        <taxon>Bacteria</taxon>
        <taxon>Pseudomonadati</taxon>
        <taxon>Bacteroidota</taxon>
        <taxon>Flavobacteriia</taxon>
        <taxon>Flavobacteriales</taxon>
        <taxon>Flavobacteriaceae</taxon>
        <taxon>Wenyingzhuangia</taxon>
    </lineage>
</organism>
<evidence type="ECO:0000313" key="5">
    <source>
        <dbReference type="Proteomes" id="UP000184109"/>
    </source>
</evidence>
<dbReference type="SUPFAM" id="SSF51161">
    <property type="entry name" value="Trimeric LpxA-like enzymes"/>
    <property type="match status" value="1"/>
</dbReference>
<dbReference type="Pfam" id="PF19527">
    <property type="entry name" value="DUF6055"/>
    <property type="match status" value="1"/>
</dbReference>
<evidence type="ECO:0000256" key="1">
    <source>
        <dbReference type="ARBA" id="ARBA00022729"/>
    </source>
</evidence>
<keyword evidence="1 2" id="KW-0732">Signal</keyword>
<name>A0A1M5WYQ0_9FLAO</name>